<dbReference type="PANTHER" id="PTHR43394:SF1">
    <property type="entry name" value="ATP-BINDING CASSETTE SUB-FAMILY B MEMBER 10, MITOCHONDRIAL"/>
    <property type="match status" value="1"/>
</dbReference>
<dbReference type="OrthoDB" id="8554730at2"/>
<dbReference type="GO" id="GO:0005524">
    <property type="term" value="F:ATP binding"/>
    <property type="evidence" value="ECO:0007669"/>
    <property type="project" value="UniProtKB-KW"/>
</dbReference>
<dbReference type="Gene3D" id="1.20.1560.10">
    <property type="entry name" value="ABC transporter type 1, transmembrane domain"/>
    <property type="match status" value="1"/>
</dbReference>
<keyword evidence="5" id="KW-0067">ATP-binding</keyword>
<dbReference type="PROSITE" id="PS50929">
    <property type="entry name" value="ABC_TM1F"/>
    <property type="match status" value="1"/>
</dbReference>
<feature type="transmembrane region" description="Helical" evidence="8">
    <location>
        <begin position="43"/>
        <end position="69"/>
    </location>
</feature>
<accession>A0A4Y4D1D3</accession>
<dbReference type="EMBL" id="BJNV01000064">
    <property type="protein sequence ID" value="GEC97087.1"/>
    <property type="molecule type" value="Genomic_DNA"/>
</dbReference>
<proteinExistence type="predicted"/>
<evidence type="ECO:0000256" key="2">
    <source>
        <dbReference type="ARBA" id="ARBA00022475"/>
    </source>
</evidence>
<dbReference type="PANTHER" id="PTHR43394">
    <property type="entry name" value="ATP-DEPENDENT PERMEASE MDL1, MITOCHONDRIAL"/>
    <property type="match status" value="1"/>
</dbReference>
<evidence type="ECO:0000256" key="3">
    <source>
        <dbReference type="ARBA" id="ARBA00022692"/>
    </source>
</evidence>
<evidence type="ECO:0000313" key="12">
    <source>
        <dbReference type="Proteomes" id="UP000318422"/>
    </source>
</evidence>
<feature type="domain" description="ABC transmembrane type-1" evidence="10">
    <location>
        <begin position="18"/>
        <end position="297"/>
    </location>
</feature>
<dbReference type="SUPFAM" id="SSF90123">
    <property type="entry name" value="ABC transporter transmembrane region"/>
    <property type="match status" value="1"/>
</dbReference>
<dbReference type="Gene3D" id="3.40.50.300">
    <property type="entry name" value="P-loop containing nucleotide triphosphate hydrolases"/>
    <property type="match status" value="1"/>
</dbReference>
<evidence type="ECO:0000259" key="9">
    <source>
        <dbReference type="PROSITE" id="PS50893"/>
    </source>
</evidence>
<comment type="subcellular location">
    <subcellularLocation>
        <location evidence="1">Cell membrane</location>
        <topology evidence="1">Multi-pass membrane protein</topology>
    </subcellularLocation>
</comment>
<dbReference type="InterPro" id="IPR003593">
    <property type="entry name" value="AAA+_ATPase"/>
</dbReference>
<dbReference type="GO" id="GO:0015421">
    <property type="term" value="F:ABC-type oligopeptide transporter activity"/>
    <property type="evidence" value="ECO:0007669"/>
    <property type="project" value="TreeGrafter"/>
</dbReference>
<keyword evidence="7 8" id="KW-0472">Membrane</keyword>
<comment type="caution">
    <text evidence="11">The sequence shown here is derived from an EMBL/GenBank/DDBJ whole genome shotgun (WGS) entry which is preliminary data.</text>
</comment>
<dbReference type="Proteomes" id="UP000318422">
    <property type="component" value="Unassembled WGS sequence"/>
</dbReference>
<dbReference type="Pfam" id="PF00005">
    <property type="entry name" value="ABC_tran"/>
    <property type="match status" value="1"/>
</dbReference>
<gene>
    <name evidence="11" type="ORF">ZRA01_31600</name>
</gene>
<keyword evidence="4" id="KW-0547">Nucleotide-binding</keyword>
<evidence type="ECO:0000256" key="5">
    <source>
        <dbReference type="ARBA" id="ARBA00022840"/>
    </source>
</evidence>
<keyword evidence="6 8" id="KW-1133">Transmembrane helix</keyword>
<reference evidence="11 12" key="1">
    <citation type="submission" date="2019-06" db="EMBL/GenBank/DDBJ databases">
        <title>Whole genome shotgun sequence of Zoogloea ramigera NBRC 15342.</title>
        <authorList>
            <person name="Hosoyama A."/>
            <person name="Uohara A."/>
            <person name="Ohji S."/>
            <person name="Ichikawa N."/>
        </authorList>
    </citation>
    <scope>NUCLEOTIDE SEQUENCE [LARGE SCALE GENOMIC DNA]</scope>
    <source>
        <strain evidence="11 12">NBRC 15342</strain>
    </source>
</reference>
<dbReference type="InterPro" id="IPR036640">
    <property type="entry name" value="ABC1_TM_sf"/>
</dbReference>
<evidence type="ECO:0000256" key="6">
    <source>
        <dbReference type="ARBA" id="ARBA00022989"/>
    </source>
</evidence>
<keyword evidence="12" id="KW-1185">Reference proteome</keyword>
<dbReference type="GO" id="GO:0005886">
    <property type="term" value="C:plasma membrane"/>
    <property type="evidence" value="ECO:0007669"/>
    <property type="project" value="UniProtKB-SubCell"/>
</dbReference>
<evidence type="ECO:0000256" key="7">
    <source>
        <dbReference type="ARBA" id="ARBA00023136"/>
    </source>
</evidence>
<evidence type="ECO:0008006" key="13">
    <source>
        <dbReference type="Google" id="ProtNLM"/>
    </source>
</evidence>
<sequence length="562" mass="59903">MNEFWRRLALHPRLRMELFLSSLLINLLGLAGSLYSIQVLNRYLALGIDSTLLTLTVGALIAVVFELALRSARLRIAQWLCARADAALGEAVFDSSVRGQYALLEQLPVAARREILSGLATTQQSFGASNLITLLDAPFALVFLLVLALLNPILALTAILVMGGVVLVSLLAQRRLREPMEAQSRSAIQLAGHQQTLTSGTELVRAFQAAGALRERWNQCTTELTGLRATLGSLQNTIQNASYAGGVLLGMLMMAMGAREVLAGQLDVGSLIGANILAGRALAALTRALGLGEAIGRGQRALELIRQLNAIPQERSDGMTLGQYGGSLRFEDAAFAYPKQPTPIFEHFDFALPASGVLAVIGANGTGKTTLARLLVGLLEPTRGRLLADNMDLRQADPGWWRRQVAYLPQEPLFFDGTLRENLTVMAPDTPDDEVLALCRELGVGPFVEGSADGLSLVLRNGGNSIPLGIRRRLALARALLGKGRVVVLDDPTEGVDADGCKAIAGVLNRLVKSGHSLVVMSNEAFIISAAQAVIDLNQKPQPRIVHAPAAPAVAAGGNTHD</sequence>
<keyword evidence="3 8" id="KW-0812">Transmembrane</keyword>
<feature type="domain" description="ABC transporter" evidence="9">
    <location>
        <begin position="328"/>
        <end position="557"/>
    </location>
</feature>
<evidence type="ECO:0000256" key="8">
    <source>
        <dbReference type="SAM" id="Phobius"/>
    </source>
</evidence>
<dbReference type="SUPFAM" id="SSF52540">
    <property type="entry name" value="P-loop containing nucleoside triphosphate hydrolases"/>
    <property type="match status" value="1"/>
</dbReference>
<dbReference type="InterPro" id="IPR003439">
    <property type="entry name" value="ABC_transporter-like_ATP-bd"/>
</dbReference>
<evidence type="ECO:0000256" key="1">
    <source>
        <dbReference type="ARBA" id="ARBA00004651"/>
    </source>
</evidence>
<dbReference type="InterPro" id="IPR039421">
    <property type="entry name" value="Type_1_exporter"/>
</dbReference>
<feature type="transmembrane region" description="Helical" evidence="8">
    <location>
        <begin position="126"/>
        <end position="147"/>
    </location>
</feature>
<evidence type="ECO:0000259" key="10">
    <source>
        <dbReference type="PROSITE" id="PS50929"/>
    </source>
</evidence>
<dbReference type="RefSeq" id="WP_141354062.1">
    <property type="nucleotide sequence ID" value="NZ_BJNV01000064.1"/>
</dbReference>
<dbReference type="GO" id="GO:0016887">
    <property type="term" value="F:ATP hydrolysis activity"/>
    <property type="evidence" value="ECO:0007669"/>
    <property type="project" value="InterPro"/>
</dbReference>
<keyword evidence="2" id="KW-1003">Cell membrane</keyword>
<dbReference type="SMART" id="SM00382">
    <property type="entry name" value="AAA"/>
    <property type="match status" value="1"/>
</dbReference>
<evidence type="ECO:0000256" key="4">
    <source>
        <dbReference type="ARBA" id="ARBA00022741"/>
    </source>
</evidence>
<organism evidence="11 12">
    <name type="scientific">Zoogloea ramigera</name>
    <dbReference type="NCBI Taxonomy" id="350"/>
    <lineage>
        <taxon>Bacteria</taxon>
        <taxon>Pseudomonadati</taxon>
        <taxon>Pseudomonadota</taxon>
        <taxon>Betaproteobacteria</taxon>
        <taxon>Rhodocyclales</taxon>
        <taxon>Zoogloeaceae</taxon>
        <taxon>Zoogloea</taxon>
    </lineage>
</organism>
<dbReference type="InterPro" id="IPR011527">
    <property type="entry name" value="ABC1_TM_dom"/>
</dbReference>
<name>A0A4Y4D1D3_ZOORA</name>
<dbReference type="PROSITE" id="PS50893">
    <property type="entry name" value="ABC_TRANSPORTER_2"/>
    <property type="match status" value="1"/>
</dbReference>
<dbReference type="Pfam" id="PF00664">
    <property type="entry name" value="ABC_membrane"/>
    <property type="match status" value="1"/>
</dbReference>
<feature type="transmembrane region" description="Helical" evidence="8">
    <location>
        <begin position="153"/>
        <end position="172"/>
    </location>
</feature>
<dbReference type="AlphaFoldDB" id="A0A4Y4D1D3"/>
<evidence type="ECO:0000313" key="11">
    <source>
        <dbReference type="EMBL" id="GEC97087.1"/>
    </source>
</evidence>
<dbReference type="InterPro" id="IPR027417">
    <property type="entry name" value="P-loop_NTPase"/>
</dbReference>
<feature type="transmembrane region" description="Helical" evidence="8">
    <location>
        <begin position="18"/>
        <end position="37"/>
    </location>
</feature>
<protein>
    <recommendedName>
        <fullName evidence="13">ATP-binding cassette subfamily C protein LapB</fullName>
    </recommendedName>
</protein>